<dbReference type="PANTHER" id="PTHR38445">
    <property type="entry name" value="HTH-TYPE TRANSCRIPTIONAL REPRESSOR YTRA"/>
    <property type="match status" value="1"/>
</dbReference>
<protein>
    <submittedName>
        <fullName evidence="1">GntR family transcriptional regulator</fullName>
    </submittedName>
</protein>
<organism evidence="1 2">
    <name type="scientific">Streptacidiphilus alkalitolerans</name>
    <dbReference type="NCBI Taxonomy" id="3342712"/>
    <lineage>
        <taxon>Bacteria</taxon>
        <taxon>Bacillati</taxon>
        <taxon>Actinomycetota</taxon>
        <taxon>Actinomycetes</taxon>
        <taxon>Kitasatosporales</taxon>
        <taxon>Streptomycetaceae</taxon>
        <taxon>Streptacidiphilus</taxon>
    </lineage>
</organism>
<dbReference type="CDD" id="cd07377">
    <property type="entry name" value="WHTH_GntR"/>
    <property type="match status" value="1"/>
</dbReference>
<dbReference type="SUPFAM" id="SSF46785">
    <property type="entry name" value="Winged helix' DNA-binding domain"/>
    <property type="match status" value="1"/>
</dbReference>
<dbReference type="InterPro" id="IPR000524">
    <property type="entry name" value="Tscrpt_reg_HTH_GntR"/>
</dbReference>
<keyword evidence="2" id="KW-1185">Reference proteome</keyword>
<dbReference type="Pfam" id="PF00392">
    <property type="entry name" value="GntR"/>
    <property type="match status" value="1"/>
</dbReference>
<dbReference type="PANTHER" id="PTHR38445:SF9">
    <property type="entry name" value="HTH-TYPE TRANSCRIPTIONAL REPRESSOR YTRA"/>
    <property type="match status" value="1"/>
</dbReference>
<accession>A0ABV6VJA5</accession>
<dbReference type="EMBL" id="JBHEZX010000019">
    <property type="protein sequence ID" value="MFC1413778.1"/>
    <property type="molecule type" value="Genomic_DNA"/>
</dbReference>
<dbReference type="PROSITE" id="PS50949">
    <property type="entry name" value="HTH_GNTR"/>
    <property type="match status" value="1"/>
</dbReference>
<dbReference type="Proteomes" id="UP001592582">
    <property type="component" value="Unassembled WGS sequence"/>
</dbReference>
<reference evidence="1 2" key="1">
    <citation type="submission" date="2024-09" db="EMBL/GenBank/DDBJ databases">
        <authorList>
            <person name="Lee S.D."/>
        </authorList>
    </citation>
    <scope>NUCLEOTIDE SEQUENCE [LARGE SCALE GENOMIC DNA]</scope>
    <source>
        <strain evidence="1 2">N1-1</strain>
    </source>
</reference>
<evidence type="ECO:0000313" key="1">
    <source>
        <dbReference type="EMBL" id="MFC1413778.1"/>
    </source>
</evidence>
<dbReference type="Gene3D" id="1.10.10.10">
    <property type="entry name" value="Winged helix-like DNA-binding domain superfamily/Winged helix DNA-binding domain"/>
    <property type="match status" value="1"/>
</dbReference>
<name>A0ABV6VJA5_9ACTN</name>
<dbReference type="InterPro" id="IPR036388">
    <property type="entry name" value="WH-like_DNA-bd_sf"/>
</dbReference>
<dbReference type="InterPro" id="IPR036390">
    <property type="entry name" value="WH_DNA-bd_sf"/>
</dbReference>
<proteinExistence type="predicted"/>
<dbReference type="SMART" id="SM00345">
    <property type="entry name" value="HTH_GNTR"/>
    <property type="match status" value="1"/>
</dbReference>
<evidence type="ECO:0000313" key="2">
    <source>
        <dbReference type="Proteomes" id="UP001592582"/>
    </source>
</evidence>
<comment type="caution">
    <text evidence="1">The sequence shown here is derived from an EMBL/GenBank/DDBJ whole genome shotgun (WGS) entry which is preliminary data.</text>
</comment>
<gene>
    <name evidence="1" type="ORF">ACEZDG_31400</name>
</gene>
<sequence>MLIALDPDSTVPPFEQVRAQIAELARTGAAPVGTKLPTVRGLAEQLGLAANTVAKAYRELEAAGVVQTRGRHGTVVASSGDASRGAAARAAAAYAARVHGLGIPAAEARAVAEAALRSAYGED</sequence>